<name>A0A3B5Y2X6_WHEAT</name>
<dbReference type="PANTHER" id="PTHR32133:SF394">
    <property type="entry name" value="F-BOX DOMAIN-CONTAINING PROTEIN"/>
    <property type="match status" value="1"/>
</dbReference>
<dbReference type="InterPro" id="IPR036047">
    <property type="entry name" value="F-box-like_dom_sf"/>
</dbReference>
<reference evidence="2" key="2">
    <citation type="submission" date="2018-10" db="UniProtKB">
        <authorList>
            <consortium name="EnsemblPlants"/>
        </authorList>
    </citation>
    <scope>IDENTIFICATION</scope>
</reference>
<dbReference type="OMA" id="TVEDCRH"/>
<dbReference type="Pfam" id="PF23635">
    <property type="entry name" value="Beta-prop_AT5G49610-like"/>
    <property type="match status" value="1"/>
</dbReference>
<dbReference type="SUPFAM" id="SSF81383">
    <property type="entry name" value="F-box domain"/>
    <property type="match status" value="1"/>
</dbReference>
<dbReference type="Proteomes" id="UP000019116">
    <property type="component" value="Chromosome 1A"/>
</dbReference>
<keyword evidence="3" id="KW-1185">Reference proteome</keyword>
<sequence>MAAELGEIEELVEEILIRLPKDEPGNLLRSSLACKPWRDLLASHAFRRHHGDFHRTPPMLGFLRDWPELSIEFFPTTDFLARGPDPQHQYTVEDCRHGRVLLRYFDEDEDMPLLVVWDPMTGSETVLGTLKMSEKARSFASVICAADSCRHGDCHSGPFGVVFVILHREEEVATASVYSSETGSWSSSAVTDVGTFEDEIHFSMPSVLAGDALYFLLFRGQDVEGCSILKYDLGTSCLSEIHLSEEMQDASDNPILMVGEDGRLGIAHLFFFGLSVWWREVDPDGVVSWTQRRDIDLETLLPASDSIVSPELVGSMEGTDIIFATTNLGTYEIDLKSLKSPLKMLSSKLCQHPDIKWTLFPYVSFYYPPAPAVAGVVAEASSDEAGHGNEEAEVSRIEEV</sequence>
<dbReference type="EnsemblPlants" id="TraesCS1A02G294500.1">
    <property type="protein sequence ID" value="TraesCS1A02G294500.1"/>
    <property type="gene ID" value="TraesCS1A02G294500"/>
</dbReference>
<protein>
    <recommendedName>
        <fullName evidence="1">F-box protein AT5G49610-like beta-propeller domain-containing protein</fullName>
    </recommendedName>
</protein>
<dbReference type="InterPro" id="IPR056594">
    <property type="entry name" value="AT5G49610-like_b-prop"/>
</dbReference>
<feature type="domain" description="F-box protein AT5G49610-like beta-propeller" evidence="1">
    <location>
        <begin position="92"/>
        <end position="300"/>
    </location>
</feature>
<evidence type="ECO:0000313" key="3">
    <source>
        <dbReference type="Proteomes" id="UP000019116"/>
    </source>
</evidence>
<accession>A0A3B5Y2X6</accession>
<gene>
    <name evidence="2" type="primary">LOC123156496</name>
</gene>
<dbReference type="Gramene" id="TraesLDM1A03G00130890.1">
    <property type="protein sequence ID" value="TraesLDM1A03G00130890.1"/>
    <property type="gene ID" value="TraesLDM1A03G00130890"/>
</dbReference>
<dbReference type="OrthoDB" id="689365at2759"/>
<dbReference type="AlphaFoldDB" id="A0A3B5Y2X6"/>
<evidence type="ECO:0000313" key="2">
    <source>
        <dbReference type="EnsemblPlants" id="TraesCS1A02G294500.1"/>
    </source>
</evidence>
<dbReference type="KEGG" id="taes:123156496"/>
<organism evidence="2">
    <name type="scientific">Triticum aestivum</name>
    <name type="common">Wheat</name>
    <dbReference type="NCBI Taxonomy" id="4565"/>
    <lineage>
        <taxon>Eukaryota</taxon>
        <taxon>Viridiplantae</taxon>
        <taxon>Streptophyta</taxon>
        <taxon>Embryophyta</taxon>
        <taxon>Tracheophyta</taxon>
        <taxon>Spermatophyta</taxon>
        <taxon>Magnoliopsida</taxon>
        <taxon>Liliopsida</taxon>
        <taxon>Poales</taxon>
        <taxon>Poaceae</taxon>
        <taxon>BOP clade</taxon>
        <taxon>Pooideae</taxon>
        <taxon>Triticodae</taxon>
        <taxon>Triticeae</taxon>
        <taxon>Triticinae</taxon>
        <taxon>Triticum</taxon>
    </lineage>
</organism>
<dbReference type="Gramene" id="TraesCS1A02G294500.1">
    <property type="protein sequence ID" value="TraesCS1A02G294500.1"/>
    <property type="gene ID" value="TraesCS1A02G294500"/>
</dbReference>
<evidence type="ECO:0000259" key="1">
    <source>
        <dbReference type="Pfam" id="PF23635"/>
    </source>
</evidence>
<reference evidence="2" key="1">
    <citation type="submission" date="2018-08" db="EMBL/GenBank/DDBJ databases">
        <authorList>
            <person name="Rossello M."/>
        </authorList>
    </citation>
    <scope>NUCLEOTIDE SEQUENCE [LARGE SCALE GENOMIC DNA]</scope>
    <source>
        <strain evidence="2">cv. Chinese Spring</strain>
    </source>
</reference>
<dbReference type="GeneID" id="123156496"/>
<proteinExistence type="predicted"/>
<dbReference type="RefSeq" id="XP_044430584.1">
    <property type="nucleotide sequence ID" value="XM_044574649.1"/>
</dbReference>
<dbReference type="PANTHER" id="PTHR32133">
    <property type="entry name" value="OS07G0120400 PROTEIN"/>
    <property type="match status" value="1"/>
</dbReference>